<reference evidence="2" key="2">
    <citation type="submission" date="2021-12" db="EMBL/GenBank/DDBJ databases">
        <title>Resequencing data analysis of finger millet.</title>
        <authorList>
            <person name="Hatakeyama M."/>
            <person name="Aluri S."/>
            <person name="Balachadran M.T."/>
            <person name="Sivarajan S.R."/>
            <person name="Poveda L."/>
            <person name="Shimizu-Inatsugi R."/>
            <person name="Schlapbach R."/>
            <person name="Sreeman S.M."/>
            <person name="Shimizu K.K."/>
        </authorList>
    </citation>
    <scope>NUCLEOTIDE SEQUENCE</scope>
</reference>
<dbReference type="AlphaFoldDB" id="A0AAV5FGK7"/>
<feature type="compositionally biased region" description="Basic and acidic residues" evidence="1">
    <location>
        <begin position="342"/>
        <end position="378"/>
    </location>
</feature>
<dbReference type="SUPFAM" id="SSF50494">
    <property type="entry name" value="Trypsin-like serine proteases"/>
    <property type="match status" value="1"/>
</dbReference>
<gene>
    <name evidence="2" type="primary">gb22183</name>
    <name evidence="2" type="ORF">PR202_gb22183</name>
</gene>
<dbReference type="PANTHER" id="PTHR18868:SF51">
    <property type="entry name" value="PROTEASE DO-LIKE 14"/>
    <property type="match status" value="1"/>
</dbReference>
<evidence type="ECO:0000313" key="3">
    <source>
        <dbReference type="Proteomes" id="UP001054889"/>
    </source>
</evidence>
<proteinExistence type="predicted"/>
<dbReference type="Pfam" id="PF13365">
    <property type="entry name" value="Trypsin_2"/>
    <property type="match status" value="1"/>
</dbReference>
<evidence type="ECO:0000256" key="1">
    <source>
        <dbReference type="SAM" id="MobiDB-lite"/>
    </source>
</evidence>
<feature type="region of interest" description="Disordered" evidence="1">
    <location>
        <begin position="337"/>
        <end position="378"/>
    </location>
</feature>
<keyword evidence="3" id="KW-1185">Reference proteome</keyword>
<dbReference type="EMBL" id="BQKI01000085">
    <property type="protein sequence ID" value="GJN33565.1"/>
    <property type="molecule type" value="Genomic_DNA"/>
</dbReference>
<comment type="caution">
    <text evidence="2">The sequence shown here is derived from an EMBL/GenBank/DDBJ whole genome shotgun (WGS) entry which is preliminary data.</text>
</comment>
<dbReference type="Gene3D" id="2.40.10.120">
    <property type="match status" value="1"/>
</dbReference>
<evidence type="ECO:0000313" key="2">
    <source>
        <dbReference type="EMBL" id="GJN33565.1"/>
    </source>
</evidence>
<dbReference type="PANTHER" id="PTHR18868">
    <property type="entry name" value="OS07G0665300 PROTEIN-RELATED"/>
    <property type="match status" value="1"/>
</dbReference>
<protein>
    <submittedName>
        <fullName evidence="2">Uncharacterized protein</fullName>
    </submittedName>
</protein>
<dbReference type="InterPro" id="IPR009003">
    <property type="entry name" value="Peptidase_S1_PA"/>
</dbReference>
<sequence>MRARKRGGGDLTRSSIDNKRTRCGAGETAKSLVSGGLDGGSNQVVLSDLGEELALELSKSVVSLALSVGHFACSGIAIECKESVTRFLTTGSLARALYNEGKYHDDVKIEVRHEGNVVTGFLEEHDLNHEYSIVKVTIREGQTDSHPEGFAIDWDDECKRNDHQTILTSACLVRTPKYPFDDGNKIADGLRIEVVLPNKQRREGTLMHYNLLNNVVLVSVRKSCSVSPVILKHEKVDQSSKLVAVGRCFKSGDLMASSGKLVIWSSPYDYQRYPYGTTCGITKAGIGGPLVDVNGHYIGMNLSDSELGTPFLFSDDILDILNCFKKGVRKTLPDDITNSHAESVHGDAPNKDPHESLKASDRQSEPAHGDAPNKDRHEMEVCARQSERALDFIYTFTERMSLFDTLTRPFGDAYRRCAWRQLDKGVYKMIKQNVVSLASYKGDLMASSGKRVHWSGPFDCKKLGYSSCRVSKAGIGGPLLDVHGNYMGMNFYDPRMGTPVLLCDYIVKILDFYRNWSGAEADNFRIAGDDSVSLNRHAELFLFHYNHNVFKE</sequence>
<name>A0AAV5FGK7_ELECO</name>
<accession>A0AAV5FGK7</accession>
<reference evidence="2" key="1">
    <citation type="journal article" date="2018" name="DNA Res.">
        <title>Multiple hybrid de novo genome assembly of finger millet, an orphan allotetraploid crop.</title>
        <authorList>
            <person name="Hatakeyama M."/>
            <person name="Aluri S."/>
            <person name="Balachadran M.T."/>
            <person name="Sivarajan S.R."/>
            <person name="Patrignani A."/>
            <person name="Gruter S."/>
            <person name="Poveda L."/>
            <person name="Shimizu-Inatsugi R."/>
            <person name="Baeten J."/>
            <person name="Francoijs K.J."/>
            <person name="Nataraja K.N."/>
            <person name="Reddy Y.A.N."/>
            <person name="Phadnis S."/>
            <person name="Ravikumar R.L."/>
            <person name="Schlapbach R."/>
            <person name="Sreeman S.M."/>
            <person name="Shimizu K.K."/>
        </authorList>
    </citation>
    <scope>NUCLEOTIDE SEQUENCE</scope>
</reference>
<feature type="region of interest" description="Disordered" evidence="1">
    <location>
        <begin position="1"/>
        <end position="20"/>
    </location>
</feature>
<dbReference type="Proteomes" id="UP001054889">
    <property type="component" value="Unassembled WGS sequence"/>
</dbReference>
<organism evidence="2 3">
    <name type="scientific">Eleusine coracana subsp. coracana</name>
    <dbReference type="NCBI Taxonomy" id="191504"/>
    <lineage>
        <taxon>Eukaryota</taxon>
        <taxon>Viridiplantae</taxon>
        <taxon>Streptophyta</taxon>
        <taxon>Embryophyta</taxon>
        <taxon>Tracheophyta</taxon>
        <taxon>Spermatophyta</taxon>
        <taxon>Magnoliopsida</taxon>
        <taxon>Liliopsida</taxon>
        <taxon>Poales</taxon>
        <taxon>Poaceae</taxon>
        <taxon>PACMAD clade</taxon>
        <taxon>Chloridoideae</taxon>
        <taxon>Cynodonteae</taxon>
        <taxon>Eleusininae</taxon>
        <taxon>Eleusine</taxon>
    </lineage>
</organism>